<accession>A0A9N9GXP6</accession>
<reference evidence="2" key="1">
    <citation type="submission" date="2021-06" db="EMBL/GenBank/DDBJ databases">
        <authorList>
            <person name="Kallberg Y."/>
            <person name="Tangrot J."/>
            <person name="Rosling A."/>
        </authorList>
    </citation>
    <scope>NUCLEOTIDE SEQUENCE</scope>
    <source>
        <strain evidence="2">IA702</strain>
    </source>
</reference>
<dbReference type="OrthoDB" id="2367726at2759"/>
<dbReference type="InterPro" id="IPR036047">
    <property type="entry name" value="F-box-like_dom_sf"/>
</dbReference>
<evidence type="ECO:0000259" key="1">
    <source>
        <dbReference type="Pfam" id="PF12937"/>
    </source>
</evidence>
<protein>
    <submittedName>
        <fullName evidence="2">6651_t:CDS:1</fullName>
    </submittedName>
</protein>
<proteinExistence type="predicted"/>
<dbReference type="Proteomes" id="UP000789572">
    <property type="component" value="Unassembled WGS sequence"/>
</dbReference>
<sequence length="276" mass="32644">MFILCLPQRSRASSQYLPKECLDGIFINFQDDKGTLFNCLFVCRYWYYAAAEILWQRPFSPPFRSNPVAIWETDYIKQSKKRSRLIQVYVSCLGLTEEWRSMNLQLEDSKRPFFNYVALLREFHLQGLYNSVREWVDYYQFAKVMEDNGPCKGRPKFRCLMKRLIVGESKKTFRVPSTCTDFSVVEKVVPLLCKKILDHSQALRVLSLDIDRFSRCLELYENVQHHIPLESLSKITSFEWTVNRPAASTFVRLAETTQNLKTVKIWRLTTYWSKHA</sequence>
<feature type="non-terminal residue" evidence="2">
    <location>
        <position position="276"/>
    </location>
</feature>
<dbReference type="InterPro" id="IPR001810">
    <property type="entry name" value="F-box_dom"/>
</dbReference>
<dbReference type="SUPFAM" id="SSF81383">
    <property type="entry name" value="F-box domain"/>
    <property type="match status" value="1"/>
</dbReference>
<organism evidence="2 3">
    <name type="scientific">Paraglomus occultum</name>
    <dbReference type="NCBI Taxonomy" id="144539"/>
    <lineage>
        <taxon>Eukaryota</taxon>
        <taxon>Fungi</taxon>
        <taxon>Fungi incertae sedis</taxon>
        <taxon>Mucoromycota</taxon>
        <taxon>Glomeromycotina</taxon>
        <taxon>Glomeromycetes</taxon>
        <taxon>Paraglomerales</taxon>
        <taxon>Paraglomeraceae</taxon>
        <taxon>Paraglomus</taxon>
    </lineage>
</organism>
<feature type="domain" description="F-box" evidence="1">
    <location>
        <begin position="16"/>
        <end position="59"/>
    </location>
</feature>
<name>A0A9N9GXP6_9GLOM</name>
<comment type="caution">
    <text evidence="2">The sequence shown here is derived from an EMBL/GenBank/DDBJ whole genome shotgun (WGS) entry which is preliminary data.</text>
</comment>
<evidence type="ECO:0000313" key="3">
    <source>
        <dbReference type="Proteomes" id="UP000789572"/>
    </source>
</evidence>
<dbReference type="AlphaFoldDB" id="A0A9N9GXP6"/>
<dbReference type="Pfam" id="PF12937">
    <property type="entry name" value="F-box-like"/>
    <property type="match status" value="1"/>
</dbReference>
<keyword evidence="3" id="KW-1185">Reference proteome</keyword>
<evidence type="ECO:0000313" key="2">
    <source>
        <dbReference type="EMBL" id="CAG8642285.1"/>
    </source>
</evidence>
<gene>
    <name evidence="2" type="ORF">POCULU_LOCUS9485</name>
</gene>
<dbReference type="EMBL" id="CAJVPJ010003603">
    <property type="protein sequence ID" value="CAG8642285.1"/>
    <property type="molecule type" value="Genomic_DNA"/>
</dbReference>